<sequence>QRMSERNKTNKANQEMNHICSRKSFQAISFEHRNKNTGKEPNLQKLWELTHMKNRHWVNDASAELNVHLVEGIAIVAEQSDRQQIEEDSDLDPIVNAALVKVVGETSNYCRGQGSGVKSTSRRFMNGDQEILQAQQKEAEEERRKRDSVECQLKEVQKQLEEERK</sequence>
<accession>A0A1J6J3F2</accession>
<dbReference type="SMR" id="A0A1J6J3F2"/>
<name>A0A1J6J3F2_NICAT</name>
<keyword evidence="3" id="KW-1185">Reference proteome</keyword>
<dbReference type="Pfam" id="PF03004">
    <property type="entry name" value="Transposase_24"/>
    <property type="match status" value="1"/>
</dbReference>
<dbReference type="Proteomes" id="UP000187609">
    <property type="component" value="Unassembled WGS sequence"/>
</dbReference>
<dbReference type="Gramene" id="OIT07224">
    <property type="protein sequence ID" value="OIT07224"/>
    <property type="gene ID" value="A4A49_63061"/>
</dbReference>
<protein>
    <submittedName>
        <fullName evidence="2">Uncharacterized protein</fullName>
    </submittedName>
</protein>
<organism evidence="2 3">
    <name type="scientific">Nicotiana attenuata</name>
    <name type="common">Coyote tobacco</name>
    <dbReference type="NCBI Taxonomy" id="49451"/>
    <lineage>
        <taxon>Eukaryota</taxon>
        <taxon>Viridiplantae</taxon>
        <taxon>Streptophyta</taxon>
        <taxon>Embryophyta</taxon>
        <taxon>Tracheophyta</taxon>
        <taxon>Spermatophyta</taxon>
        <taxon>Magnoliopsida</taxon>
        <taxon>eudicotyledons</taxon>
        <taxon>Gunneridae</taxon>
        <taxon>Pentapetalae</taxon>
        <taxon>asterids</taxon>
        <taxon>lamiids</taxon>
        <taxon>Solanales</taxon>
        <taxon>Solanaceae</taxon>
        <taxon>Nicotianoideae</taxon>
        <taxon>Nicotianeae</taxon>
        <taxon>Nicotiana</taxon>
    </lineage>
</organism>
<feature type="non-terminal residue" evidence="2">
    <location>
        <position position="165"/>
    </location>
</feature>
<dbReference type="InterPro" id="IPR004252">
    <property type="entry name" value="Probable_transposase_24"/>
</dbReference>
<comment type="caution">
    <text evidence="2">The sequence shown here is derived from an EMBL/GenBank/DDBJ whole genome shotgun (WGS) entry which is preliminary data.</text>
</comment>
<dbReference type="EMBL" id="MJEQ01037183">
    <property type="protein sequence ID" value="OIT07224.1"/>
    <property type="molecule type" value="Genomic_DNA"/>
</dbReference>
<keyword evidence="1" id="KW-0175">Coiled coil</keyword>
<dbReference type="AlphaFoldDB" id="A0A1J6J3F2"/>
<evidence type="ECO:0000313" key="3">
    <source>
        <dbReference type="Proteomes" id="UP000187609"/>
    </source>
</evidence>
<evidence type="ECO:0000256" key="1">
    <source>
        <dbReference type="SAM" id="Coils"/>
    </source>
</evidence>
<evidence type="ECO:0000313" key="2">
    <source>
        <dbReference type="EMBL" id="OIT07224.1"/>
    </source>
</evidence>
<reference evidence="2" key="1">
    <citation type="submission" date="2016-11" db="EMBL/GenBank/DDBJ databases">
        <title>The genome of Nicotiana attenuata.</title>
        <authorList>
            <person name="Xu S."/>
            <person name="Brockmoeller T."/>
            <person name="Gaquerel E."/>
            <person name="Navarro A."/>
            <person name="Kuhl H."/>
            <person name="Gase K."/>
            <person name="Ling Z."/>
            <person name="Zhou W."/>
            <person name="Kreitzer C."/>
            <person name="Stanke M."/>
            <person name="Tang H."/>
            <person name="Lyons E."/>
            <person name="Pandey P."/>
            <person name="Pandey S.P."/>
            <person name="Timmermann B."/>
            <person name="Baldwin I.T."/>
        </authorList>
    </citation>
    <scope>NUCLEOTIDE SEQUENCE [LARGE SCALE GENOMIC DNA]</scope>
    <source>
        <strain evidence="2">UT</strain>
    </source>
</reference>
<feature type="coiled-coil region" evidence="1">
    <location>
        <begin position="125"/>
        <end position="159"/>
    </location>
</feature>
<proteinExistence type="predicted"/>
<gene>
    <name evidence="2" type="ORF">A4A49_63061</name>
</gene>
<feature type="non-terminal residue" evidence="2">
    <location>
        <position position="1"/>
    </location>
</feature>